<keyword evidence="4" id="KW-1003">Cell membrane</keyword>
<dbReference type="GO" id="GO:0005886">
    <property type="term" value="C:plasma membrane"/>
    <property type="evidence" value="ECO:0007669"/>
    <property type="project" value="UniProtKB-SubCell"/>
</dbReference>
<evidence type="ECO:0000313" key="10">
    <source>
        <dbReference type="Proteomes" id="UP000243937"/>
    </source>
</evidence>
<dbReference type="GO" id="GO:1903785">
    <property type="term" value="P:L-valine transmembrane transport"/>
    <property type="evidence" value="ECO:0007669"/>
    <property type="project" value="TreeGrafter"/>
</dbReference>
<organism evidence="9 10">
    <name type="scientific">Oceanisphaera profunda</name>
    <dbReference type="NCBI Taxonomy" id="1416627"/>
    <lineage>
        <taxon>Bacteria</taxon>
        <taxon>Pseudomonadati</taxon>
        <taxon>Pseudomonadota</taxon>
        <taxon>Gammaproteobacteria</taxon>
        <taxon>Aeromonadales</taxon>
        <taxon>Aeromonadaceae</taxon>
        <taxon>Oceanisphaera</taxon>
    </lineage>
</organism>
<feature type="transmembrane region" description="Helical" evidence="8">
    <location>
        <begin position="22"/>
        <end position="41"/>
    </location>
</feature>
<keyword evidence="7 8" id="KW-0472">Membrane</keyword>
<proteinExistence type="inferred from homology"/>
<evidence type="ECO:0000256" key="7">
    <source>
        <dbReference type="ARBA" id="ARBA00023136"/>
    </source>
</evidence>
<protein>
    <submittedName>
        <fullName evidence="9">Branched-chain amino acid ABC transporter permease</fullName>
    </submittedName>
</protein>
<keyword evidence="3" id="KW-0813">Transport</keyword>
<comment type="subcellular location">
    <subcellularLocation>
        <location evidence="1">Cell membrane</location>
        <topology evidence="1">Multi-pass membrane protein</topology>
    </subcellularLocation>
</comment>
<gene>
    <name evidence="9" type="ORF">CBP31_04120</name>
</gene>
<name>A0A1Y0D8L1_9GAMM</name>
<feature type="transmembrane region" description="Helical" evidence="8">
    <location>
        <begin position="135"/>
        <end position="160"/>
    </location>
</feature>
<dbReference type="Proteomes" id="UP000243937">
    <property type="component" value="Chromosome"/>
</dbReference>
<keyword evidence="6 8" id="KW-1133">Transmembrane helix</keyword>
<evidence type="ECO:0000256" key="5">
    <source>
        <dbReference type="ARBA" id="ARBA00022692"/>
    </source>
</evidence>
<sequence>MDTYAAQAKFEAADTWLGFKQLLPLSFFVGAFGLAFGLAASQEGLSDGAIALMSALVFAGTSQFAALDMWGTQVPLVPLMITTFAINARHLLMGATLYPWLRYLPPVKRYGLMLFASDANWAMAMQGFYRGERALGILFGGGLAIWSCWMLGTGVGLYFGSAIEDPFSIGLDMVLGCFLLAMALGGRKDSRTLIIWFVAGSSAMLAYWWLPTNSHVVVGALSGGLLGAFWMEKKVPEKNEPANNKQEQEQDKR</sequence>
<feature type="transmembrane region" description="Helical" evidence="8">
    <location>
        <begin position="166"/>
        <end position="186"/>
    </location>
</feature>
<dbReference type="KEGG" id="opf:CBP31_04120"/>
<feature type="transmembrane region" description="Helical" evidence="8">
    <location>
        <begin position="48"/>
        <end position="67"/>
    </location>
</feature>
<dbReference type="AlphaFoldDB" id="A0A1Y0D8L1"/>
<dbReference type="PANTHER" id="PTHR34979:SF1">
    <property type="entry name" value="INNER MEMBRANE PROTEIN YGAZ"/>
    <property type="match status" value="1"/>
</dbReference>
<dbReference type="OrthoDB" id="9803444at2"/>
<accession>A0A1Y0D8L1</accession>
<dbReference type="PANTHER" id="PTHR34979">
    <property type="entry name" value="INNER MEMBRANE PROTEIN YGAZ"/>
    <property type="match status" value="1"/>
</dbReference>
<feature type="transmembrane region" description="Helical" evidence="8">
    <location>
        <begin position="216"/>
        <end position="231"/>
    </location>
</feature>
<evidence type="ECO:0000256" key="2">
    <source>
        <dbReference type="ARBA" id="ARBA00010735"/>
    </source>
</evidence>
<evidence type="ECO:0000256" key="4">
    <source>
        <dbReference type="ARBA" id="ARBA00022475"/>
    </source>
</evidence>
<evidence type="ECO:0000256" key="1">
    <source>
        <dbReference type="ARBA" id="ARBA00004651"/>
    </source>
</evidence>
<evidence type="ECO:0000313" key="9">
    <source>
        <dbReference type="EMBL" id="ART83931.1"/>
    </source>
</evidence>
<comment type="similarity">
    <text evidence="2">Belongs to the AzlC family.</text>
</comment>
<feature type="transmembrane region" description="Helical" evidence="8">
    <location>
        <begin position="193"/>
        <end position="210"/>
    </location>
</feature>
<evidence type="ECO:0000256" key="3">
    <source>
        <dbReference type="ARBA" id="ARBA00022448"/>
    </source>
</evidence>
<dbReference type="EMBL" id="CP021377">
    <property type="protein sequence ID" value="ART83931.1"/>
    <property type="molecule type" value="Genomic_DNA"/>
</dbReference>
<dbReference type="InterPro" id="IPR011606">
    <property type="entry name" value="Brnchd-chn_aa_trnsp_permease"/>
</dbReference>
<evidence type="ECO:0000256" key="8">
    <source>
        <dbReference type="SAM" id="Phobius"/>
    </source>
</evidence>
<feature type="transmembrane region" description="Helical" evidence="8">
    <location>
        <begin position="79"/>
        <end position="101"/>
    </location>
</feature>
<evidence type="ECO:0000256" key="6">
    <source>
        <dbReference type="ARBA" id="ARBA00022989"/>
    </source>
</evidence>
<keyword evidence="10" id="KW-1185">Reference proteome</keyword>
<dbReference type="Pfam" id="PF03591">
    <property type="entry name" value="AzlC"/>
    <property type="match status" value="1"/>
</dbReference>
<reference evidence="9 10" key="1">
    <citation type="journal article" date="2014" name="Int. J. Syst. Evol. Microbiol.">
        <title>Oceanisphaera profunda sp. nov., a marine bacterium isolated from deep-sea sediment, and emended description of the genus Oceanisphaera.</title>
        <authorList>
            <person name="Xu Z."/>
            <person name="Zhang X.Y."/>
            <person name="Su H.N."/>
            <person name="Yu Z.C."/>
            <person name="Liu C."/>
            <person name="Li H."/>
            <person name="Chen X.L."/>
            <person name="Song X.Y."/>
            <person name="Xie B.B."/>
            <person name="Qin Q.L."/>
            <person name="Zhou B.C."/>
            <person name="Shi M."/>
            <person name="Huang Y."/>
            <person name="Zhang Y.Z."/>
        </authorList>
    </citation>
    <scope>NUCLEOTIDE SEQUENCE [LARGE SCALE GENOMIC DNA]</scope>
    <source>
        <strain evidence="9 10">SM1222</strain>
    </source>
</reference>
<keyword evidence="5 8" id="KW-0812">Transmembrane</keyword>